<organism evidence="2">
    <name type="scientific">Campylobacter upsaliensis</name>
    <dbReference type="NCBI Taxonomy" id="28080"/>
    <lineage>
        <taxon>Bacteria</taxon>
        <taxon>Pseudomonadati</taxon>
        <taxon>Campylobacterota</taxon>
        <taxon>Epsilonproteobacteria</taxon>
        <taxon>Campylobacterales</taxon>
        <taxon>Campylobacteraceae</taxon>
        <taxon>Campylobacter</taxon>
    </lineage>
</organism>
<accession>A0A5L8ZC12</accession>
<evidence type="ECO:0000256" key="1">
    <source>
        <dbReference type="SAM" id="Coils"/>
    </source>
</evidence>
<name>A0A5L8ZC12_CAMUP</name>
<evidence type="ECO:0000313" key="2">
    <source>
        <dbReference type="EMBL" id="EAL8904335.1"/>
    </source>
</evidence>
<feature type="coiled-coil region" evidence="1">
    <location>
        <begin position="119"/>
        <end position="146"/>
    </location>
</feature>
<dbReference type="EMBL" id="AACSBQ010000045">
    <property type="protein sequence ID" value="EAL8904335.1"/>
    <property type="molecule type" value="Genomic_DNA"/>
</dbReference>
<keyword evidence="1" id="KW-0175">Coiled coil</keyword>
<dbReference type="AlphaFoldDB" id="A0A5L8ZC12"/>
<gene>
    <name evidence="2" type="ORF">D0B03_08465</name>
</gene>
<proteinExistence type="predicted"/>
<comment type="caution">
    <text evidence="2">The sequence shown here is derived from an EMBL/GenBank/DDBJ whole genome shotgun (WGS) entry which is preliminary data.</text>
</comment>
<sequence length="167" mass="19819">METLEQKYAFNQAYLTAIRESGVYIPYLHFQKGYELAKEVYTNPAEIENLINEALDYEIYDLNNKEDEELKSYIDRMQSDGFIFALFEELHARANQFLIEAKIQKELSGFSYQSDGLSLWLEEESKEELKTELNEIENKLKKVNLKAFKECENYKAFKYLSNFIKEE</sequence>
<protein>
    <submittedName>
        <fullName evidence="2">Uncharacterized protein</fullName>
    </submittedName>
</protein>
<reference evidence="2" key="1">
    <citation type="submission" date="2018-08" db="EMBL/GenBank/DDBJ databases">
        <authorList>
            <consortium name="PulseNet: The National Subtyping Network for Foodborne Disease Surveillance"/>
            <person name="Tarr C.L."/>
            <person name="Trees E."/>
            <person name="Katz L.S."/>
            <person name="Carleton-Romer H.A."/>
            <person name="Stroika S."/>
            <person name="Kucerova Z."/>
            <person name="Roache K.F."/>
            <person name="Sabol A.L."/>
            <person name="Besser J."/>
            <person name="Gerner-Smidt P."/>
        </authorList>
    </citation>
    <scope>NUCLEOTIDE SEQUENCE</scope>
    <source>
        <strain evidence="2">PNUSAC005770</strain>
    </source>
</reference>